<dbReference type="EMBL" id="BPLR01018087">
    <property type="protein sequence ID" value="GIY96791.1"/>
    <property type="molecule type" value="Genomic_DNA"/>
</dbReference>
<organism evidence="1 2">
    <name type="scientific">Caerostris extrusa</name>
    <name type="common">Bark spider</name>
    <name type="synonym">Caerostris bankana</name>
    <dbReference type="NCBI Taxonomy" id="172846"/>
    <lineage>
        <taxon>Eukaryota</taxon>
        <taxon>Metazoa</taxon>
        <taxon>Ecdysozoa</taxon>
        <taxon>Arthropoda</taxon>
        <taxon>Chelicerata</taxon>
        <taxon>Arachnida</taxon>
        <taxon>Araneae</taxon>
        <taxon>Araneomorphae</taxon>
        <taxon>Entelegynae</taxon>
        <taxon>Araneoidea</taxon>
        <taxon>Araneidae</taxon>
        <taxon>Caerostris</taxon>
    </lineage>
</organism>
<gene>
    <name evidence="1" type="ORF">CEXT_560091</name>
</gene>
<sequence>MEFKKGQISSDSVAKRMERKMTADLFFSFEVPRFKNRVKAKSCQKMYRVNRGIDVRGRKSAQFLRNGGSSKAAPLMRESGAQLEISEYSRVPRGFC</sequence>
<reference evidence="1 2" key="1">
    <citation type="submission" date="2021-06" db="EMBL/GenBank/DDBJ databases">
        <title>Caerostris extrusa draft genome.</title>
        <authorList>
            <person name="Kono N."/>
            <person name="Arakawa K."/>
        </authorList>
    </citation>
    <scope>NUCLEOTIDE SEQUENCE [LARGE SCALE GENOMIC DNA]</scope>
</reference>
<keyword evidence="2" id="KW-1185">Reference proteome</keyword>
<protein>
    <submittedName>
        <fullName evidence="1">Uncharacterized protein</fullName>
    </submittedName>
</protein>
<accession>A0AAV4XP46</accession>
<evidence type="ECO:0000313" key="1">
    <source>
        <dbReference type="EMBL" id="GIY96791.1"/>
    </source>
</evidence>
<comment type="caution">
    <text evidence="1">The sequence shown here is derived from an EMBL/GenBank/DDBJ whole genome shotgun (WGS) entry which is preliminary data.</text>
</comment>
<evidence type="ECO:0000313" key="2">
    <source>
        <dbReference type="Proteomes" id="UP001054945"/>
    </source>
</evidence>
<dbReference type="AlphaFoldDB" id="A0AAV4XP46"/>
<name>A0AAV4XP46_CAEEX</name>
<dbReference type="Proteomes" id="UP001054945">
    <property type="component" value="Unassembled WGS sequence"/>
</dbReference>
<proteinExistence type="predicted"/>